<accession>A0ABZ0MSK2</accession>
<evidence type="ECO:0000313" key="3">
    <source>
        <dbReference type="Proteomes" id="UP001302368"/>
    </source>
</evidence>
<feature type="transmembrane region" description="Helical" evidence="1">
    <location>
        <begin position="6"/>
        <end position="25"/>
    </location>
</feature>
<keyword evidence="1" id="KW-1133">Transmembrane helix</keyword>
<dbReference type="EMBL" id="CP137744">
    <property type="protein sequence ID" value="WOZ78492.1"/>
    <property type="molecule type" value="Genomic_DNA"/>
</dbReference>
<dbReference type="RefSeq" id="WP_305735249.1">
    <property type="nucleotide sequence ID" value="NZ_CP137744.1"/>
</dbReference>
<gene>
    <name evidence="2" type="ORF">Q8Y70_05345</name>
</gene>
<reference evidence="2 3" key="1">
    <citation type="submission" date="2023-10" db="EMBL/GenBank/DDBJ databases">
        <title>Genome sequencing of the isolated polysaccharide-producing bacterium Kosakonia sacchari KS2022.</title>
        <authorList>
            <person name="Yi X."/>
        </authorList>
    </citation>
    <scope>NUCLEOTIDE SEQUENCE [LARGE SCALE GENOMIC DNA]</scope>
    <source>
        <strain evidence="2 3">KS2022</strain>
    </source>
</reference>
<keyword evidence="1" id="KW-0812">Transmembrane</keyword>
<organism evidence="2 3">
    <name type="scientific">Kosakonia sacchari</name>
    <dbReference type="NCBI Taxonomy" id="1158459"/>
    <lineage>
        <taxon>Bacteria</taxon>
        <taxon>Pseudomonadati</taxon>
        <taxon>Pseudomonadota</taxon>
        <taxon>Gammaproteobacteria</taxon>
        <taxon>Enterobacterales</taxon>
        <taxon>Enterobacteriaceae</taxon>
        <taxon>Kosakonia</taxon>
    </lineage>
</organism>
<keyword evidence="3" id="KW-1185">Reference proteome</keyword>
<dbReference type="Proteomes" id="UP001302368">
    <property type="component" value="Chromosome"/>
</dbReference>
<evidence type="ECO:0000256" key="1">
    <source>
        <dbReference type="SAM" id="Phobius"/>
    </source>
</evidence>
<evidence type="ECO:0000313" key="2">
    <source>
        <dbReference type="EMBL" id="WOZ78492.1"/>
    </source>
</evidence>
<protein>
    <submittedName>
        <fullName evidence="2">DUF3592 domain-containing protein</fullName>
    </submittedName>
</protein>
<keyword evidence="1" id="KW-0472">Membrane</keyword>
<name>A0ABZ0MSK2_9ENTR</name>
<sequence length="129" mass="14590">MEFKWIYLAYLFMALVVIGVIKDVYSSFGPYIKQMFVESKVMKIGVAVNADIIARSRTGKFDANIPIYRLTFKFKTREGVDVQSTLDRALDAEGVMRYAPGNGATLKYDPKNPKRIAMKDNDKPLILGD</sequence>
<proteinExistence type="predicted"/>